<dbReference type="GO" id="GO:0019877">
    <property type="term" value="P:diaminopimelate biosynthetic process"/>
    <property type="evidence" value="ECO:0007669"/>
    <property type="project" value="UniProtKB-ARBA"/>
</dbReference>
<keyword evidence="2" id="KW-0464">Manganese</keyword>
<keyword evidence="1 4" id="KW-0378">Hydrolase</keyword>
<feature type="binding site" evidence="2">
    <location>
        <position position="105"/>
    </location>
    <ligand>
        <name>Mn(2+)</name>
        <dbReference type="ChEBI" id="CHEBI:29035"/>
        <label>2</label>
    </ligand>
</feature>
<dbReference type="GO" id="GO:0050118">
    <property type="term" value="F:N-acetyldiaminopimelate deacetylase activity"/>
    <property type="evidence" value="ECO:0007669"/>
    <property type="project" value="UniProtKB-ARBA"/>
</dbReference>
<evidence type="ECO:0000259" key="3">
    <source>
        <dbReference type="Pfam" id="PF07687"/>
    </source>
</evidence>
<organism evidence="4 5">
    <name type="scientific">Mycolicibacter engbaekii</name>
    <dbReference type="NCBI Taxonomy" id="188915"/>
    <lineage>
        <taxon>Bacteria</taxon>
        <taxon>Bacillati</taxon>
        <taxon>Actinomycetota</taxon>
        <taxon>Actinomycetes</taxon>
        <taxon>Mycobacteriales</taxon>
        <taxon>Mycobacteriaceae</taxon>
        <taxon>Mycolicibacter</taxon>
    </lineage>
</organism>
<feature type="binding site" evidence="2">
    <location>
        <position position="383"/>
    </location>
    <ligand>
        <name>Mn(2+)</name>
        <dbReference type="ChEBI" id="CHEBI:29035"/>
        <label>2</label>
    </ligand>
</feature>
<reference evidence="4 5" key="1">
    <citation type="submission" date="2016-01" db="EMBL/GenBank/DDBJ databases">
        <title>The new phylogeny of the genus Mycobacterium.</title>
        <authorList>
            <person name="Tarcisio F."/>
            <person name="Conor M."/>
            <person name="Antonella G."/>
            <person name="Elisabetta G."/>
            <person name="Giulia F.S."/>
            <person name="Sara T."/>
            <person name="Anna F."/>
            <person name="Clotilde B."/>
            <person name="Roberto B."/>
            <person name="Veronica D.S."/>
            <person name="Fabio R."/>
            <person name="Monica P."/>
            <person name="Olivier J."/>
            <person name="Enrico T."/>
            <person name="Nicola S."/>
        </authorList>
    </citation>
    <scope>NUCLEOTIDE SEQUENCE [LARGE SCALE GENOMIC DNA]</scope>
    <source>
        <strain evidence="4 5">ATCC 27353</strain>
    </source>
</reference>
<dbReference type="InterPro" id="IPR011650">
    <property type="entry name" value="Peptidase_M20_dimer"/>
</dbReference>
<dbReference type="SUPFAM" id="SSF55031">
    <property type="entry name" value="Bacterial exopeptidase dimerisation domain"/>
    <property type="match status" value="1"/>
</dbReference>
<dbReference type="PANTHER" id="PTHR11014">
    <property type="entry name" value="PEPTIDASE M20 FAMILY MEMBER"/>
    <property type="match status" value="1"/>
</dbReference>
<dbReference type="InterPro" id="IPR036264">
    <property type="entry name" value="Bact_exopeptidase_dim_dom"/>
</dbReference>
<comment type="caution">
    <text evidence="4">The sequence shown here is derived from an EMBL/GenBank/DDBJ whole genome shotgun (WGS) entry which is preliminary data.</text>
</comment>
<dbReference type="SUPFAM" id="SSF53187">
    <property type="entry name" value="Zn-dependent exopeptidases"/>
    <property type="match status" value="1"/>
</dbReference>
<dbReference type="RefSeq" id="WP_085129380.1">
    <property type="nucleotide sequence ID" value="NZ_LQOT01000044.1"/>
</dbReference>
<dbReference type="PANTHER" id="PTHR11014:SF63">
    <property type="entry name" value="METALLOPEPTIDASE, PUTATIVE (AFU_ORTHOLOGUE AFUA_6G09600)-RELATED"/>
    <property type="match status" value="1"/>
</dbReference>
<evidence type="ECO:0000256" key="2">
    <source>
        <dbReference type="PIRSR" id="PIRSR005962-1"/>
    </source>
</evidence>
<feature type="binding site" evidence="2">
    <location>
        <position position="168"/>
    </location>
    <ligand>
        <name>Mn(2+)</name>
        <dbReference type="ChEBI" id="CHEBI:29035"/>
        <label>2</label>
    </ligand>
</feature>
<dbReference type="NCBIfam" id="TIGR01891">
    <property type="entry name" value="amidohydrolases"/>
    <property type="match status" value="1"/>
</dbReference>
<comment type="cofactor">
    <cofactor evidence="2">
        <name>Mn(2+)</name>
        <dbReference type="ChEBI" id="CHEBI:29035"/>
    </cofactor>
    <text evidence="2">The Mn(2+) ion enhances activity.</text>
</comment>
<protein>
    <submittedName>
        <fullName evidence="4">Amidohydrolase</fullName>
    </submittedName>
</protein>
<dbReference type="InterPro" id="IPR002933">
    <property type="entry name" value="Peptidase_M20"/>
</dbReference>
<dbReference type="STRING" id="188915.AWC02_14145"/>
<dbReference type="EMBL" id="LQOT01000044">
    <property type="protein sequence ID" value="ORV45063.1"/>
    <property type="molecule type" value="Genomic_DNA"/>
</dbReference>
<evidence type="ECO:0000313" key="4">
    <source>
        <dbReference type="EMBL" id="ORV45063.1"/>
    </source>
</evidence>
<feature type="binding site" evidence="2">
    <location>
        <position position="107"/>
    </location>
    <ligand>
        <name>Mn(2+)</name>
        <dbReference type="ChEBI" id="CHEBI:29035"/>
        <label>2</label>
    </ligand>
</feature>
<keyword evidence="5" id="KW-1185">Reference proteome</keyword>
<dbReference type="Gene3D" id="3.30.70.360">
    <property type="match status" value="1"/>
</dbReference>
<proteinExistence type="predicted"/>
<sequence length="414" mass="43612">MTGLTDRVEDIVAADTRRLVEIFKDLHRHPELGFHEVRTARTVAQALSDLGLTVTTGIGQTGVVGVLANGPGPVVMYRADMDALRVPEATGLDYASSIPELGHMCGHDAHVTWMLGMAKVLAQTTDSWSGTAVLVGQPAEELISGAAAMVAAGLYDVAPRPDAFLAMHTAPIPVGMVAAVGGERMAGTDQLDVVFHGVGGHGSMPQLARDPVLMAAQAVVQFQSIVSRTIAPSETAVLTVGSVQAGGTYNVIPDRALLKVNLRWFNPQVREQMLTGIRAICTGIARSVGMPDDRLPTITMAGGAPPLVNDPALTDRVAAALGDLLGESHVLRDLPAMTGSEDCHLLKGPHLEVPLAYLLVGIADPKVYEKCAERGELFPYTPHSPDYVVDLSAIPAGTRIAARGMLELLTPSRS</sequence>
<dbReference type="Gene3D" id="3.40.630.10">
    <property type="entry name" value="Zn peptidases"/>
    <property type="match status" value="1"/>
</dbReference>
<dbReference type="AlphaFoldDB" id="A0A1X1TKM2"/>
<evidence type="ECO:0000313" key="5">
    <source>
        <dbReference type="Proteomes" id="UP000193465"/>
    </source>
</evidence>
<feature type="binding site" evidence="2">
    <location>
        <position position="141"/>
    </location>
    <ligand>
        <name>Mn(2+)</name>
        <dbReference type="ChEBI" id="CHEBI:29035"/>
        <label>2</label>
    </ligand>
</feature>
<dbReference type="InterPro" id="IPR017439">
    <property type="entry name" value="Amidohydrolase"/>
</dbReference>
<dbReference type="Proteomes" id="UP000193465">
    <property type="component" value="Unassembled WGS sequence"/>
</dbReference>
<dbReference type="FunFam" id="3.30.70.360:FF:000001">
    <property type="entry name" value="N-acetyldiaminopimelate deacetylase"/>
    <property type="match status" value="1"/>
</dbReference>
<accession>A0A1X1TKM2</accession>
<feature type="domain" description="Peptidase M20 dimerisation" evidence="3">
    <location>
        <begin position="191"/>
        <end position="282"/>
    </location>
</feature>
<keyword evidence="2" id="KW-0479">Metal-binding</keyword>
<dbReference type="Pfam" id="PF01546">
    <property type="entry name" value="Peptidase_M20"/>
    <property type="match status" value="1"/>
</dbReference>
<evidence type="ECO:0000256" key="1">
    <source>
        <dbReference type="ARBA" id="ARBA00022801"/>
    </source>
</evidence>
<dbReference type="Pfam" id="PF07687">
    <property type="entry name" value="M20_dimer"/>
    <property type="match status" value="1"/>
</dbReference>
<gene>
    <name evidence="4" type="ORF">AWC02_14145</name>
</gene>
<dbReference type="GO" id="GO:0046872">
    <property type="term" value="F:metal ion binding"/>
    <property type="evidence" value="ECO:0007669"/>
    <property type="project" value="UniProtKB-KW"/>
</dbReference>
<name>A0A1X1TKM2_9MYCO</name>
<dbReference type="PIRSF" id="PIRSF005962">
    <property type="entry name" value="Pept_M20D_amidohydro"/>
    <property type="match status" value="1"/>
</dbReference>